<feature type="domain" description="SLH" evidence="3">
    <location>
        <begin position="814"/>
        <end position="872"/>
    </location>
</feature>
<dbReference type="PROSITE" id="PS51272">
    <property type="entry name" value="SLH"/>
    <property type="match status" value="3"/>
</dbReference>
<dbReference type="RefSeq" id="WP_071164639.1">
    <property type="nucleotide sequence ID" value="NZ_CP017812.1"/>
</dbReference>
<dbReference type="InterPro" id="IPR006179">
    <property type="entry name" value="5_nucleotidase/apyrase"/>
</dbReference>
<dbReference type="SUPFAM" id="SSF56300">
    <property type="entry name" value="Metallo-dependent phosphatases"/>
    <property type="match status" value="1"/>
</dbReference>
<dbReference type="InterPro" id="IPR029052">
    <property type="entry name" value="Metallo-depent_PP-like"/>
</dbReference>
<evidence type="ECO:0000259" key="3">
    <source>
        <dbReference type="PROSITE" id="PS51272"/>
    </source>
</evidence>
<dbReference type="KEGG" id="avu:BK816_07615"/>
<dbReference type="Pfam" id="PF00395">
    <property type="entry name" value="SLH"/>
    <property type="match status" value="3"/>
</dbReference>
<dbReference type="GO" id="GO:0008768">
    <property type="term" value="F:UDP-sugar diphosphatase activity"/>
    <property type="evidence" value="ECO:0007669"/>
    <property type="project" value="TreeGrafter"/>
</dbReference>
<dbReference type="Gene3D" id="3.90.780.10">
    <property type="entry name" value="5'-Nucleotidase, C-terminal domain"/>
    <property type="match status" value="1"/>
</dbReference>
<evidence type="ECO:0000256" key="2">
    <source>
        <dbReference type="SAM" id="SignalP"/>
    </source>
</evidence>
<dbReference type="GO" id="GO:0030288">
    <property type="term" value="C:outer membrane-bounded periplasmic space"/>
    <property type="evidence" value="ECO:0007669"/>
    <property type="project" value="TreeGrafter"/>
</dbReference>
<feature type="domain" description="SLH" evidence="3">
    <location>
        <begin position="742"/>
        <end position="805"/>
    </location>
</feature>
<feature type="domain" description="SLH" evidence="3">
    <location>
        <begin position="659"/>
        <end position="722"/>
    </location>
</feature>
<dbReference type="AlphaFoldDB" id="A0A1D9MLK8"/>
<dbReference type="GO" id="GO:0009166">
    <property type="term" value="P:nucleotide catabolic process"/>
    <property type="evidence" value="ECO:0007669"/>
    <property type="project" value="InterPro"/>
</dbReference>
<dbReference type="InterPro" id="IPR036907">
    <property type="entry name" value="5'-Nucleotdase_C_sf"/>
</dbReference>
<gene>
    <name evidence="4" type="ORF">BK816_07615</name>
</gene>
<evidence type="ECO:0000313" key="4">
    <source>
        <dbReference type="EMBL" id="AOZ73176.1"/>
    </source>
</evidence>
<dbReference type="GO" id="GO:0008253">
    <property type="term" value="F:5'-nucleotidase activity"/>
    <property type="evidence" value="ECO:0007669"/>
    <property type="project" value="TreeGrafter"/>
</dbReference>
<dbReference type="PROSITE" id="PS00785">
    <property type="entry name" value="5_NUCLEOTIDASE_1"/>
    <property type="match status" value="1"/>
</dbReference>
<dbReference type="Gene3D" id="3.60.21.10">
    <property type="match status" value="1"/>
</dbReference>
<dbReference type="GO" id="GO:0046872">
    <property type="term" value="F:metal ion binding"/>
    <property type="evidence" value="ECO:0007669"/>
    <property type="project" value="InterPro"/>
</dbReference>
<name>A0A1D9MLK8_9ACTO</name>
<dbReference type="STRING" id="1912795.BK816_07615"/>
<dbReference type="PRINTS" id="PR01607">
    <property type="entry name" value="APYRASEFAMLY"/>
</dbReference>
<organism evidence="4 5">
    <name type="scientific">Boudabousia tangfeifanii</name>
    <dbReference type="NCBI Taxonomy" id="1912795"/>
    <lineage>
        <taxon>Bacteria</taxon>
        <taxon>Bacillati</taxon>
        <taxon>Actinomycetota</taxon>
        <taxon>Actinomycetes</taxon>
        <taxon>Actinomycetales</taxon>
        <taxon>Actinomycetaceae</taxon>
        <taxon>Boudabousia</taxon>
    </lineage>
</organism>
<proteinExistence type="predicted"/>
<dbReference type="Pfam" id="PF00149">
    <property type="entry name" value="Metallophos"/>
    <property type="match status" value="1"/>
</dbReference>
<dbReference type="InterPro" id="IPR004843">
    <property type="entry name" value="Calcineurin-like_PHP"/>
</dbReference>
<feature type="chain" id="PRO_5009443743" description="SLH domain-containing protein" evidence="2">
    <location>
        <begin position="34"/>
        <end position="872"/>
    </location>
</feature>
<sequence length="872" mass="92891">MATNSTTSARRLLGAVAVLTLAGAGLSATPAYAADTVDLNLLAITDLHGHIKQETDRNGQITEPGAPLLGCAIDLERADKSKETTLVSVGDNIGGSAYISAVSNDEPTIAVLNVIKPEVSALGNHELDKGSKAFADRLAGRNGHTKINFPVIAANVTGLEGMGKTHVWTSPSGIKVGFVGALTNEIGDLVNPEGIKDLKFTDLGSTINSEAKALKQSGKADIVVALAHEDAEIVAKQMSKDVDVVLAGHTHRDFVNNEAEGKDGNKLIALEAASFGKALGKISLKVDKATKKLVSGNAKNIDTAELLKVCADKPNKQLEEIVKAAEAKADKTGNNPVATINGSLLRATVKPGVVVENRGAESNMNNLIAEATRQQVSGADIGLMNAGGLREDLIPNEKGELTLKQAFTAQPFGGSLSYSKMSGAQFKKALEQQWKKPGENPRPFLKLGLSKNVTYTFDPSAEYGKHVIDIFIDGKHIDDNKIYKVAGNSFIMKGGDGFTELNEKDNEKKTNDTGIIDLQATIDYLKSQADSGNVVSTNGPKQTLGLKLASTEALPGGNLVLDLSSLAMTSGEAPKEVKVEFNGQTVSAPVQTDLRPSKEVLTDQYGTAKVVIPVDAGLKPGFGYTAKVTIPATKTTAESQFTVPVAIREGIKRMQPPTQDGKFKDVNALTLYSGQIYWLKDTGITTGWADGTFQPLANIQRQAMAAFLYRLAGSPKVPGFDQTPAATPEGKTIEPATPEAPAAPQFKDVQKTALFAKQIAWLRSTGITTGWADGTFRPTDPVNRDAMAAFLYRFCGQFADKCAPVVNPERFNLANGPHFKDTAGELFAKQISWVNQAKISTGWNDGTFRPSEPIHRDAMAAFLYRLTHNTAK</sequence>
<dbReference type="InterPro" id="IPR008334">
    <property type="entry name" value="5'-Nucleotdase_C"/>
</dbReference>
<dbReference type="PANTHER" id="PTHR11575">
    <property type="entry name" value="5'-NUCLEOTIDASE-RELATED"/>
    <property type="match status" value="1"/>
</dbReference>
<reference evidence="4 5" key="1">
    <citation type="submission" date="2016-10" db="EMBL/GenBank/DDBJ databases">
        <title>Actinomyces aegypiusis sp. nov., isolated from the Aegypius monachus in Qinghai Tibet Plateau China.</title>
        <authorList>
            <person name="Wang Y."/>
        </authorList>
    </citation>
    <scope>NUCLEOTIDE SEQUENCE [LARGE SCALE GENOMIC DNA]</scope>
    <source>
        <strain evidence="4 5">VUL4_3</strain>
    </source>
</reference>
<dbReference type="InterPro" id="IPR006311">
    <property type="entry name" value="TAT_signal"/>
</dbReference>
<dbReference type="Pfam" id="PF02872">
    <property type="entry name" value="5_nucleotid_C"/>
    <property type="match status" value="1"/>
</dbReference>
<keyword evidence="1 2" id="KW-0732">Signal</keyword>
<dbReference type="PANTHER" id="PTHR11575:SF24">
    <property type="entry name" value="5'-NUCLEOTIDASE"/>
    <property type="match status" value="1"/>
</dbReference>
<dbReference type="InterPro" id="IPR006146">
    <property type="entry name" value="5'-Nucleotdase_CS"/>
</dbReference>
<evidence type="ECO:0000313" key="5">
    <source>
        <dbReference type="Proteomes" id="UP000176288"/>
    </source>
</evidence>
<accession>A0A1D9MLK8</accession>
<dbReference type="Proteomes" id="UP000176288">
    <property type="component" value="Chromosome"/>
</dbReference>
<dbReference type="InterPro" id="IPR001119">
    <property type="entry name" value="SLH_dom"/>
</dbReference>
<evidence type="ECO:0000256" key="1">
    <source>
        <dbReference type="ARBA" id="ARBA00022729"/>
    </source>
</evidence>
<dbReference type="PROSITE" id="PS51318">
    <property type="entry name" value="TAT"/>
    <property type="match status" value="1"/>
</dbReference>
<dbReference type="EMBL" id="CP017812">
    <property type="protein sequence ID" value="AOZ73176.1"/>
    <property type="molecule type" value="Genomic_DNA"/>
</dbReference>
<feature type="signal peptide" evidence="2">
    <location>
        <begin position="1"/>
        <end position="33"/>
    </location>
</feature>
<dbReference type="GO" id="GO:0000166">
    <property type="term" value="F:nucleotide binding"/>
    <property type="evidence" value="ECO:0007669"/>
    <property type="project" value="InterPro"/>
</dbReference>
<protein>
    <recommendedName>
        <fullName evidence="3">SLH domain-containing protein</fullName>
    </recommendedName>
</protein>
<dbReference type="SUPFAM" id="SSF55816">
    <property type="entry name" value="5'-nucleotidase (syn. UDP-sugar hydrolase), C-terminal domain"/>
    <property type="match status" value="1"/>
</dbReference>
<keyword evidence="5" id="KW-1185">Reference proteome</keyword>